<keyword evidence="3" id="KW-1185">Reference proteome</keyword>
<gene>
    <name evidence="2" type="ORF">CRG98_028776</name>
</gene>
<comment type="caution">
    <text evidence="2">The sequence shown here is derived from an EMBL/GenBank/DDBJ whole genome shotgun (WGS) entry which is preliminary data.</text>
</comment>
<proteinExistence type="predicted"/>
<feature type="region of interest" description="Disordered" evidence="1">
    <location>
        <begin position="161"/>
        <end position="187"/>
    </location>
</feature>
<feature type="compositionally biased region" description="Polar residues" evidence="1">
    <location>
        <begin position="1"/>
        <end position="10"/>
    </location>
</feature>
<evidence type="ECO:0000313" key="3">
    <source>
        <dbReference type="Proteomes" id="UP000233551"/>
    </source>
</evidence>
<name>A0A2I0J3I5_PUNGR</name>
<protein>
    <submittedName>
        <fullName evidence="2">Uncharacterized protein</fullName>
    </submittedName>
</protein>
<sequence>MNSSSSSGTRTRVHSFRTPIPTPTPPMAASDTASCPDFGILEDDSALDPALLSGPNSTQDLFTDLLSTYKKWDSQAYTDLSVGEKIQVPHPISPCTGVRGRIWAMDQVSSSMRCTQITHGLNPNFVVLTLSPPVGKDRKASAFQLSEMVFTWSQANSAHNHPGVGSFVRNPNAQLPSGNDSQQPLAD</sequence>
<dbReference type="EMBL" id="PGOL01002080">
    <property type="protein sequence ID" value="PKI50781.1"/>
    <property type="molecule type" value="Genomic_DNA"/>
</dbReference>
<organism evidence="2 3">
    <name type="scientific">Punica granatum</name>
    <name type="common">Pomegranate</name>
    <dbReference type="NCBI Taxonomy" id="22663"/>
    <lineage>
        <taxon>Eukaryota</taxon>
        <taxon>Viridiplantae</taxon>
        <taxon>Streptophyta</taxon>
        <taxon>Embryophyta</taxon>
        <taxon>Tracheophyta</taxon>
        <taxon>Spermatophyta</taxon>
        <taxon>Magnoliopsida</taxon>
        <taxon>eudicotyledons</taxon>
        <taxon>Gunneridae</taxon>
        <taxon>Pentapetalae</taxon>
        <taxon>rosids</taxon>
        <taxon>malvids</taxon>
        <taxon>Myrtales</taxon>
        <taxon>Lythraceae</taxon>
        <taxon>Punica</taxon>
    </lineage>
</organism>
<dbReference type="Proteomes" id="UP000233551">
    <property type="component" value="Unassembled WGS sequence"/>
</dbReference>
<accession>A0A2I0J3I5</accession>
<feature type="compositionally biased region" description="Polar residues" evidence="1">
    <location>
        <begin position="169"/>
        <end position="187"/>
    </location>
</feature>
<dbReference type="AlphaFoldDB" id="A0A2I0J3I5"/>
<reference evidence="2 3" key="1">
    <citation type="submission" date="2017-11" db="EMBL/GenBank/DDBJ databases">
        <title>De-novo sequencing of pomegranate (Punica granatum L.) genome.</title>
        <authorList>
            <person name="Akparov Z."/>
            <person name="Amiraslanov A."/>
            <person name="Hajiyeva S."/>
            <person name="Abbasov M."/>
            <person name="Kaur K."/>
            <person name="Hamwieh A."/>
            <person name="Solovyev V."/>
            <person name="Salamov A."/>
            <person name="Braich B."/>
            <person name="Kosarev P."/>
            <person name="Mahmoud A."/>
            <person name="Hajiyev E."/>
            <person name="Babayeva S."/>
            <person name="Izzatullayeva V."/>
            <person name="Mammadov A."/>
            <person name="Mammadov A."/>
            <person name="Sharifova S."/>
            <person name="Ojaghi J."/>
            <person name="Eynullazada K."/>
            <person name="Bayramov B."/>
            <person name="Abdulazimova A."/>
            <person name="Shahmuradov I."/>
        </authorList>
    </citation>
    <scope>NUCLEOTIDE SEQUENCE [LARGE SCALE GENOMIC DNA]</scope>
    <source>
        <strain evidence="3">cv. AG2017</strain>
        <tissue evidence="2">Leaf</tissue>
    </source>
</reference>
<evidence type="ECO:0000256" key="1">
    <source>
        <dbReference type="SAM" id="MobiDB-lite"/>
    </source>
</evidence>
<feature type="region of interest" description="Disordered" evidence="1">
    <location>
        <begin position="1"/>
        <end position="31"/>
    </location>
</feature>
<evidence type="ECO:0000313" key="2">
    <source>
        <dbReference type="EMBL" id="PKI50781.1"/>
    </source>
</evidence>